<organism evidence="1 2">
    <name type="scientific">Nocardioides marmoribigeumensis</name>
    <dbReference type="NCBI Taxonomy" id="433649"/>
    <lineage>
        <taxon>Bacteria</taxon>
        <taxon>Bacillati</taxon>
        <taxon>Actinomycetota</taxon>
        <taxon>Actinomycetes</taxon>
        <taxon>Propionibacteriales</taxon>
        <taxon>Nocardioidaceae</taxon>
        <taxon>Nocardioides</taxon>
    </lineage>
</organism>
<reference evidence="1 2" key="1">
    <citation type="submission" date="2023-07" db="EMBL/GenBank/DDBJ databases">
        <title>Sequencing the genomes of 1000 actinobacteria strains.</title>
        <authorList>
            <person name="Klenk H.-P."/>
        </authorList>
    </citation>
    <scope>NUCLEOTIDE SEQUENCE [LARGE SCALE GENOMIC DNA]</scope>
    <source>
        <strain evidence="1 2">DSM 19426</strain>
    </source>
</reference>
<accession>A0ABU2BTZ1</accession>
<proteinExistence type="predicted"/>
<protein>
    <recommendedName>
        <fullName evidence="3">Transcriptional regulator, AbiEi antitoxin, Type IV TA system</fullName>
    </recommendedName>
</protein>
<evidence type="ECO:0008006" key="3">
    <source>
        <dbReference type="Google" id="ProtNLM"/>
    </source>
</evidence>
<dbReference type="Proteomes" id="UP001183648">
    <property type="component" value="Unassembled WGS sequence"/>
</dbReference>
<evidence type="ECO:0000313" key="2">
    <source>
        <dbReference type="Proteomes" id="UP001183648"/>
    </source>
</evidence>
<gene>
    <name evidence="1" type="ORF">J2S63_001641</name>
</gene>
<keyword evidence="2" id="KW-1185">Reference proteome</keyword>
<name>A0ABU2BTZ1_9ACTN</name>
<sequence length="318" mass="35681">MDLLDLRHLLDAQSGIVARRQVIEHGGTPLDLRRWLRADRLVEVHKGVYVNHTGPLTWSSRAWAAVQRYWPAALGHDSAVRLAGDVIHVVISDARRVPIAERRVEVHRLQDFDERVRLDRSPPCQRYEDAVLGACSALSRPAALELVSEACRSRRTTPERLRNELAGHPNLRDRAWVKGVLDDAADGVQSVLESVYLRRVERAHGLPQGERQAAEVTKQGGVYRDVRYRAFRVLVELDGRLGHEAFLDRAADLTRDLLAAATGDHVTLRVGWHQSEVDPCATAEALGAVFRRRGWTGRPRRCGVSCRMSVEALSRSMS</sequence>
<comment type="caution">
    <text evidence="1">The sequence shown here is derived from an EMBL/GenBank/DDBJ whole genome shotgun (WGS) entry which is preliminary data.</text>
</comment>
<dbReference type="RefSeq" id="WP_310301084.1">
    <property type="nucleotide sequence ID" value="NZ_BAAAPS010000008.1"/>
</dbReference>
<evidence type="ECO:0000313" key="1">
    <source>
        <dbReference type="EMBL" id="MDR7362088.1"/>
    </source>
</evidence>
<dbReference type="EMBL" id="JAVDYG010000001">
    <property type="protein sequence ID" value="MDR7362088.1"/>
    <property type="molecule type" value="Genomic_DNA"/>
</dbReference>